<sequence>MPVVGSGILSWSVFERLGGRYGTIFLSPSDFLERVHHPVMLDTDALHALEGESVRLAVRVLECRSSGHAGDSLLYLVPGPPPAPGSVHELGAGPLFLEDQREIPVAEHPTGLGIGIRPSDGRTEMWMDPRVLYRVHDQTVELLIDRTTAPETPPSPLLPGAGDDAPAG</sequence>
<dbReference type="Proteomes" id="UP000582837">
    <property type="component" value="Unassembled WGS sequence"/>
</dbReference>
<name>A0A841GX65_9BACT</name>
<gene>
    <name evidence="2" type="ORF">HNQ61_001954</name>
</gene>
<reference evidence="2 3" key="1">
    <citation type="submission" date="2020-08" db="EMBL/GenBank/DDBJ databases">
        <title>Genomic Encyclopedia of Type Strains, Phase IV (KMG-IV): sequencing the most valuable type-strain genomes for metagenomic binning, comparative biology and taxonomic classification.</title>
        <authorList>
            <person name="Goeker M."/>
        </authorList>
    </citation>
    <scope>NUCLEOTIDE SEQUENCE [LARGE SCALE GENOMIC DNA]</scope>
    <source>
        <strain evidence="2 3">DSM 29007</strain>
    </source>
</reference>
<evidence type="ECO:0000313" key="2">
    <source>
        <dbReference type="EMBL" id="MBB6070335.1"/>
    </source>
</evidence>
<keyword evidence="3" id="KW-1185">Reference proteome</keyword>
<protein>
    <submittedName>
        <fullName evidence="2">Uncharacterized protein</fullName>
    </submittedName>
</protein>
<dbReference type="AlphaFoldDB" id="A0A841GX65"/>
<accession>A0A841GX65</accession>
<proteinExistence type="predicted"/>
<comment type="caution">
    <text evidence="2">The sequence shown here is derived from an EMBL/GenBank/DDBJ whole genome shotgun (WGS) entry which is preliminary data.</text>
</comment>
<dbReference type="RefSeq" id="WP_170035726.1">
    <property type="nucleotide sequence ID" value="NZ_JABDTL010000001.1"/>
</dbReference>
<organism evidence="2 3">
    <name type="scientific">Longimicrobium terrae</name>
    <dbReference type="NCBI Taxonomy" id="1639882"/>
    <lineage>
        <taxon>Bacteria</taxon>
        <taxon>Pseudomonadati</taxon>
        <taxon>Gemmatimonadota</taxon>
        <taxon>Longimicrobiia</taxon>
        <taxon>Longimicrobiales</taxon>
        <taxon>Longimicrobiaceae</taxon>
        <taxon>Longimicrobium</taxon>
    </lineage>
</organism>
<feature type="region of interest" description="Disordered" evidence="1">
    <location>
        <begin position="145"/>
        <end position="168"/>
    </location>
</feature>
<evidence type="ECO:0000313" key="3">
    <source>
        <dbReference type="Proteomes" id="UP000582837"/>
    </source>
</evidence>
<evidence type="ECO:0000256" key="1">
    <source>
        <dbReference type="SAM" id="MobiDB-lite"/>
    </source>
</evidence>
<dbReference type="EMBL" id="JACHIA010000004">
    <property type="protein sequence ID" value="MBB6070335.1"/>
    <property type="molecule type" value="Genomic_DNA"/>
</dbReference>